<organism evidence="1 2">
    <name type="scientific">Rhodanobacter hydrolyticus</name>
    <dbReference type="NCBI Taxonomy" id="2250595"/>
    <lineage>
        <taxon>Bacteria</taxon>
        <taxon>Pseudomonadati</taxon>
        <taxon>Pseudomonadota</taxon>
        <taxon>Gammaproteobacteria</taxon>
        <taxon>Lysobacterales</taxon>
        <taxon>Rhodanobacteraceae</taxon>
        <taxon>Rhodanobacter</taxon>
    </lineage>
</organism>
<dbReference type="RefSeq" id="WP_404615806.1">
    <property type="nucleotide sequence ID" value="NZ_JADIKK010000008.1"/>
</dbReference>
<evidence type="ECO:0000313" key="1">
    <source>
        <dbReference type="EMBL" id="MFK2878928.1"/>
    </source>
</evidence>
<proteinExistence type="predicted"/>
<dbReference type="Proteomes" id="UP001620339">
    <property type="component" value="Unassembled WGS sequence"/>
</dbReference>
<accession>A0ABW8JB25</accession>
<gene>
    <name evidence="1" type="ORF">ISP25_17825</name>
</gene>
<comment type="caution">
    <text evidence="1">The sequence shown here is derived from an EMBL/GenBank/DDBJ whole genome shotgun (WGS) entry which is preliminary data.</text>
</comment>
<reference evidence="1 2" key="1">
    <citation type="submission" date="2020-10" db="EMBL/GenBank/DDBJ databases">
        <title>Phylogeny of dyella-like bacteria.</title>
        <authorList>
            <person name="Fu J."/>
        </authorList>
    </citation>
    <scope>NUCLEOTIDE SEQUENCE [LARGE SCALE GENOMIC DNA]</scope>
    <source>
        <strain evidence="1 2">KACC 19113</strain>
    </source>
</reference>
<sequence length="195" mass="20890">MKVRWLFLPIPLISGCATVPPTQDVMGDLAHANPVPLAAVRLQTDAPLLGAQSVEGELGPGAPVVELAQGNSYYRLYRLSPVHGALHLKVTSYCACFGLDKRIAVPVVRVLTKTGQVINPSPDGYDYSVDGAHGFTPLSMTLDVAVPGADAGYALVASDNSRLDTSITRINFSWGNQLNILTYPVGRFDIRYVVP</sequence>
<dbReference type="PROSITE" id="PS51257">
    <property type="entry name" value="PROKAR_LIPOPROTEIN"/>
    <property type="match status" value="1"/>
</dbReference>
<evidence type="ECO:0000313" key="2">
    <source>
        <dbReference type="Proteomes" id="UP001620339"/>
    </source>
</evidence>
<dbReference type="EMBL" id="JADIKK010000008">
    <property type="protein sequence ID" value="MFK2878928.1"/>
    <property type="molecule type" value="Genomic_DNA"/>
</dbReference>
<evidence type="ECO:0008006" key="3">
    <source>
        <dbReference type="Google" id="ProtNLM"/>
    </source>
</evidence>
<protein>
    <recommendedName>
        <fullName evidence="3">Lipoprotein</fullName>
    </recommendedName>
</protein>
<keyword evidence="2" id="KW-1185">Reference proteome</keyword>
<name>A0ABW8JB25_9GAMM</name>